<accession>A0A1Z4LJV4</accession>
<dbReference type="EMBL" id="AP018227">
    <property type="protein sequence ID" value="BAY81378.1"/>
    <property type="molecule type" value="Genomic_DNA"/>
</dbReference>
<organism evidence="1 2">
    <name type="scientific">Calothrix parasitica NIES-267</name>
    <dbReference type="NCBI Taxonomy" id="1973488"/>
    <lineage>
        <taxon>Bacteria</taxon>
        <taxon>Bacillati</taxon>
        <taxon>Cyanobacteriota</taxon>
        <taxon>Cyanophyceae</taxon>
        <taxon>Nostocales</taxon>
        <taxon>Calotrichaceae</taxon>
        <taxon>Calothrix</taxon>
    </lineage>
</organism>
<sequence>MPGCKQTPWIVKSSLPVLNYFHNLVIKVHDTYITCKSVQILKVNFCHVAFLNNRGGVIRI</sequence>
<dbReference type="AlphaFoldDB" id="A0A1Z4LJV4"/>
<keyword evidence="2" id="KW-1185">Reference proteome</keyword>
<evidence type="ECO:0000313" key="2">
    <source>
        <dbReference type="Proteomes" id="UP000218418"/>
    </source>
</evidence>
<dbReference type="Proteomes" id="UP000218418">
    <property type="component" value="Chromosome"/>
</dbReference>
<name>A0A1Z4LJV4_9CYAN</name>
<gene>
    <name evidence="1" type="ORF">NIES267_08540</name>
</gene>
<reference evidence="1 2" key="1">
    <citation type="submission" date="2017-06" db="EMBL/GenBank/DDBJ databases">
        <title>Genome sequencing of cyanobaciteial culture collection at National Institute for Environmental Studies (NIES).</title>
        <authorList>
            <person name="Hirose Y."/>
            <person name="Shimura Y."/>
            <person name="Fujisawa T."/>
            <person name="Nakamura Y."/>
            <person name="Kawachi M."/>
        </authorList>
    </citation>
    <scope>NUCLEOTIDE SEQUENCE [LARGE SCALE GENOMIC DNA]</scope>
    <source>
        <strain evidence="1 2">NIES-267</strain>
    </source>
</reference>
<evidence type="ECO:0000313" key="1">
    <source>
        <dbReference type="EMBL" id="BAY81378.1"/>
    </source>
</evidence>
<proteinExistence type="predicted"/>
<protein>
    <submittedName>
        <fullName evidence="1">Uncharacterized protein</fullName>
    </submittedName>
</protein>